<evidence type="ECO:0000256" key="3">
    <source>
        <dbReference type="ARBA" id="ARBA00022982"/>
    </source>
</evidence>
<dbReference type="PROSITE" id="PS51352">
    <property type="entry name" value="THIOREDOXIN_2"/>
    <property type="match status" value="1"/>
</dbReference>
<keyword evidence="11" id="KW-1185">Reference proteome</keyword>
<evidence type="ECO:0000256" key="8">
    <source>
        <dbReference type="PIRSR" id="PIRSR000077-4"/>
    </source>
</evidence>
<evidence type="ECO:0000256" key="4">
    <source>
        <dbReference type="ARBA" id="ARBA00023157"/>
    </source>
</evidence>
<dbReference type="Proteomes" id="UP000319374">
    <property type="component" value="Chromosome"/>
</dbReference>
<feature type="site" description="Contributes to redox potential value" evidence="7">
    <location>
        <position position="24"/>
    </location>
</feature>
<comment type="similarity">
    <text evidence="1 6">Belongs to the thioredoxin family.</text>
</comment>
<feature type="site" description="Deprotonates C-terminal active site Cys" evidence="7">
    <location>
        <position position="17"/>
    </location>
</feature>
<name>A0A4Y1X2T6_9BACT</name>
<evidence type="ECO:0000313" key="11">
    <source>
        <dbReference type="Proteomes" id="UP000319374"/>
    </source>
</evidence>
<feature type="active site" description="Nucleophile" evidence="7">
    <location>
        <position position="23"/>
    </location>
</feature>
<dbReference type="GO" id="GO:0005829">
    <property type="term" value="C:cytosol"/>
    <property type="evidence" value="ECO:0007669"/>
    <property type="project" value="TreeGrafter"/>
</dbReference>
<evidence type="ECO:0000256" key="7">
    <source>
        <dbReference type="PIRSR" id="PIRSR000077-1"/>
    </source>
</evidence>
<dbReference type="InterPro" id="IPR005746">
    <property type="entry name" value="Thioredoxin"/>
</dbReference>
<dbReference type="AlphaFoldDB" id="A0A4Y1X2T6"/>
<sequence>MKDFDKIIWRDAVTLADFFATWCGPCQAMVPVIDRFQTEMNGRADVYRIDVDDPDMLEIVRRYNISSVPTLVIFRRGEVLWRRSGLIGYRELREAFDTIEQREHAVHH</sequence>
<protein>
    <recommendedName>
        <fullName evidence="6">Thioredoxin</fullName>
    </recommendedName>
</protein>
<dbReference type="PANTHER" id="PTHR45663">
    <property type="entry name" value="GEO12009P1"/>
    <property type="match status" value="1"/>
</dbReference>
<dbReference type="Gene3D" id="3.40.30.10">
    <property type="entry name" value="Glutaredoxin"/>
    <property type="match status" value="1"/>
</dbReference>
<feature type="active site" description="Nucleophile" evidence="7">
    <location>
        <position position="26"/>
    </location>
</feature>
<accession>A0A4Y1X2T6</accession>
<proteinExistence type="inferred from homology"/>
<keyword evidence="2" id="KW-0813">Transport</keyword>
<evidence type="ECO:0000313" key="10">
    <source>
        <dbReference type="EMBL" id="BBL07335.1"/>
    </source>
</evidence>
<dbReference type="InterPro" id="IPR036249">
    <property type="entry name" value="Thioredoxin-like_sf"/>
</dbReference>
<feature type="domain" description="Thioredoxin" evidence="9">
    <location>
        <begin position="1"/>
        <end position="101"/>
    </location>
</feature>
<evidence type="ECO:0000256" key="1">
    <source>
        <dbReference type="ARBA" id="ARBA00008987"/>
    </source>
</evidence>
<keyword evidence="5 8" id="KW-0676">Redox-active center</keyword>
<dbReference type="SUPFAM" id="SSF52833">
    <property type="entry name" value="Thioredoxin-like"/>
    <property type="match status" value="1"/>
</dbReference>
<dbReference type="PANTHER" id="PTHR45663:SF11">
    <property type="entry name" value="GEO12009P1"/>
    <property type="match status" value="1"/>
</dbReference>
<evidence type="ECO:0000256" key="2">
    <source>
        <dbReference type="ARBA" id="ARBA00022448"/>
    </source>
</evidence>
<dbReference type="CDD" id="cd02947">
    <property type="entry name" value="TRX_family"/>
    <property type="match status" value="1"/>
</dbReference>
<dbReference type="InterPro" id="IPR017937">
    <property type="entry name" value="Thioredoxin_CS"/>
</dbReference>
<feature type="site" description="Contributes to redox potential value" evidence="7">
    <location>
        <position position="25"/>
    </location>
</feature>
<feature type="disulfide bond" description="Redox-active" evidence="8">
    <location>
        <begin position="23"/>
        <end position="26"/>
    </location>
</feature>
<evidence type="ECO:0000259" key="9">
    <source>
        <dbReference type="PROSITE" id="PS51352"/>
    </source>
</evidence>
<evidence type="ECO:0000256" key="5">
    <source>
        <dbReference type="ARBA" id="ARBA00023284"/>
    </source>
</evidence>
<dbReference type="OrthoDB" id="9790390at2"/>
<organism evidence="10 11">
    <name type="scientific">Alistipes dispar</name>
    <dbReference type="NCBI Taxonomy" id="2585119"/>
    <lineage>
        <taxon>Bacteria</taxon>
        <taxon>Pseudomonadati</taxon>
        <taxon>Bacteroidota</taxon>
        <taxon>Bacteroidia</taxon>
        <taxon>Bacteroidales</taxon>
        <taxon>Rikenellaceae</taxon>
        <taxon>Alistipes</taxon>
    </lineage>
</organism>
<keyword evidence="3" id="KW-0249">Electron transport</keyword>
<dbReference type="PIRSF" id="PIRSF000077">
    <property type="entry name" value="Thioredoxin"/>
    <property type="match status" value="1"/>
</dbReference>
<dbReference type="KEGG" id="ada:A5CPEGH6_19730"/>
<dbReference type="GO" id="GO:0015035">
    <property type="term" value="F:protein-disulfide reductase activity"/>
    <property type="evidence" value="ECO:0007669"/>
    <property type="project" value="InterPro"/>
</dbReference>
<dbReference type="RefSeq" id="WP_141429520.1">
    <property type="nucleotide sequence ID" value="NZ_AP019736.1"/>
</dbReference>
<keyword evidence="4 8" id="KW-1015">Disulfide bond</keyword>
<gene>
    <name evidence="10" type="ORF">A5CPEGH6_19730</name>
</gene>
<dbReference type="InterPro" id="IPR013766">
    <property type="entry name" value="Thioredoxin_domain"/>
</dbReference>
<dbReference type="PRINTS" id="PR00421">
    <property type="entry name" value="THIOREDOXIN"/>
</dbReference>
<reference evidence="11" key="1">
    <citation type="submission" date="2019-06" db="EMBL/GenBank/DDBJ databases">
        <title>Alistipes onderdonkii subsp. vulgaris subsp. nov., Alistipes dispar sp. nov. and Alistipes communis sp. nov., isolated from human faeces, and creation of Alistipes onderdonkii subsp. onderdonkii subsp. nov.</title>
        <authorList>
            <person name="Sakamoto M."/>
            <person name="Ikeyama N."/>
            <person name="Ogata Y."/>
            <person name="Suda W."/>
            <person name="Iino T."/>
            <person name="Hattori M."/>
            <person name="Ohkuma M."/>
        </authorList>
    </citation>
    <scope>NUCLEOTIDE SEQUENCE [LARGE SCALE GENOMIC DNA]</scope>
    <source>
        <strain evidence="11">5CPEGH6</strain>
    </source>
</reference>
<evidence type="ECO:0000256" key="6">
    <source>
        <dbReference type="PIRNR" id="PIRNR000077"/>
    </source>
</evidence>
<dbReference type="GO" id="GO:0045454">
    <property type="term" value="P:cell redox homeostasis"/>
    <property type="evidence" value="ECO:0007669"/>
    <property type="project" value="TreeGrafter"/>
</dbReference>
<dbReference type="PROSITE" id="PS00194">
    <property type="entry name" value="THIOREDOXIN_1"/>
    <property type="match status" value="1"/>
</dbReference>
<dbReference type="GeneID" id="98673957"/>
<dbReference type="Pfam" id="PF00085">
    <property type="entry name" value="Thioredoxin"/>
    <property type="match status" value="1"/>
</dbReference>
<dbReference type="EMBL" id="AP019736">
    <property type="protein sequence ID" value="BBL07335.1"/>
    <property type="molecule type" value="Genomic_DNA"/>
</dbReference>